<evidence type="ECO:0000259" key="1">
    <source>
        <dbReference type="Pfam" id="PF13175"/>
    </source>
</evidence>
<reference evidence="5" key="1">
    <citation type="submission" date="2023-09" db="EMBL/GenBank/DDBJ databases">
        <title>Arcobacter tbilisiensis sp. nov. isolated from chicken meat in Tbilisi, Georgia.</title>
        <authorList>
            <person name="Matthias R."/>
            <person name="Zautner A.E."/>
        </authorList>
    </citation>
    <scope>NUCLEOTIDE SEQUENCE</scope>
    <source>
        <strain evidence="8">LEO 70</strain>
        <strain evidence="7">LEO 74</strain>
        <strain evidence="6">LEO 79</strain>
        <strain evidence="5">LEO 99</strain>
    </source>
</reference>
<evidence type="ECO:0000313" key="5">
    <source>
        <dbReference type="EMBL" id="WNL18330.1"/>
    </source>
</evidence>
<feature type="domain" description="Endonuclease GajA/Old nuclease/RecF-like AAA" evidence="1">
    <location>
        <begin position="1"/>
        <end position="319"/>
    </location>
</feature>
<evidence type="ECO:0000259" key="2">
    <source>
        <dbReference type="Pfam" id="PF20469"/>
    </source>
</evidence>
<dbReference type="InterPro" id="IPR051396">
    <property type="entry name" value="Bact_Antivir_Def_Nuclease"/>
</dbReference>
<evidence type="ECO:0000313" key="8">
    <source>
        <dbReference type="EMBL" id="WNL25744.1"/>
    </source>
</evidence>
<reference evidence="3" key="2">
    <citation type="submission" date="2023-09" db="EMBL/GenBank/DDBJ databases">
        <title>Characterization of Arcobacter Isolates from Retail Chicken Sold in Supermarkets in Tbilisi, Georgia.</title>
        <authorList>
            <person name="Matthias R."/>
            <person name="Zautner A.E."/>
        </authorList>
    </citation>
    <scope>NUCLEOTIDE SEQUENCE</scope>
    <source>
        <strain evidence="4">LEO 108</strain>
        <strain evidence="3">LEO 109</strain>
    </source>
</reference>
<protein>
    <submittedName>
        <fullName evidence="3">AAA family ATPase</fullName>
    </submittedName>
</protein>
<dbReference type="SUPFAM" id="SSF52540">
    <property type="entry name" value="P-loop containing nucleoside triphosphate hydrolases"/>
    <property type="match status" value="1"/>
</dbReference>
<dbReference type="EMBL" id="CP134852">
    <property type="protein sequence ID" value="WNL25744.1"/>
    <property type="molecule type" value="Genomic_DNA"/>
</dbReference>
<dbReference type="EMBL" id="CP134850">
    <property type="protein sequence ID" value="WNL20465.1"/>
    <property type="molecule type" value="Genomic_DNA"/>
</dbReference>
<feature type="domain" description="OLD protein-like TOPRIM" evidence="2">
    <location>
        <begin position="367"/>
        <end position="431"/>
    </location>
</feature>
<dbReference type="Pfam" id="PF13175">
    <property type="entry name" value="AAA_15"/>
    <property type="match status" value="1"/>
</dbReference>
<proteinExistence type="predicted"/>
<dbReference type="InterPro" id="IPR027417">
    <property type="entry name" value="P-loop_NTPase"/>
</dbReference>
<dbReference type="CDD" id="cd01026">
    <property type="entry name" value="TOPRIM_OLD"/>
    <property type="match status" value="1"/>
</dbReference>
<dbReference type="PANTHER" id="PTHR43581:SF4">
    <property type="entry name" value="ATP_GTP PHOSPHATASE"/>
    <property type="match status" value="1"/>
</dbReference>
<dbReference type="InterPro" id="IPR041685">
    <property type="entry name" value="AAA_GajA/Old/RecF-like"/>
</dbReference>
<dbReference type="PANTHER" id="PTHR43581">
    <property type="entry name" value="ATP/GTP PHOSPHATASE"/>
    <property type="match status" value="1"/>
</dbReference>
<sequence length="577" mass="66817">MKIKYLEIQGFRNFKNAKFNFNKHTAIMGFNDIGKTNLMYALRLLLDKNISEADLELSESDFFAYENTSEIIITIKFDQVTESFVIAKLREKISSNSELYLRYEIKKYNSEYKLYIGSSIETLEKIESRYYLRAFNLKYVTSTRNFHSFITKEKKHLLEKAKESRTPEEKTTDSGIITSVETSLDGLNSKVRNISYIKNATNTINEELNKLSYKNKNQKLAFEFAGDDINTLLNKLDLSMSKDDKLLSIGGDGKLNQIFLALWTNKYNSDLTDLNEVSFYCIEEPEAHLHPHQQRKLSNYLANKLNNQVIITTHSPQIISEFEPNSIIKFYQEDDATYGANDGCSNRLENVFLNFAHRLDLISTEAFYSSIVILVEGQSEILFYKALAKALNIDLDRLNISILMVSGVGFSTYITILEHLNIPWIVRTDNDIFKVPHIDNTYRYAGIQRGIDIYKEYINHNLDSKYMIDLENIKRFTKPAAPKIIKSACSLIEFLKQHNIFISKTDLESDLVNSSIKDKLISFYNETDNEKILELMRERKGENMFKFLCKHKDDLSVLDNEDISKPLKIAKEIIESL</sequence>
<dbReference type="EMBL" id="CP134845">
    <property type="protein sequence ID" value="WNL13662.1"/>
    <property type="molecule type" value="Genomic_DNA"/>
</dbReference>
<organism evidence="3">
    <name type="scientific">Arcobacter sp. AZ-2023</name>
    <dbReference type="NCBI Taxonomy" id="3074453"/>
    <lineage>
        <taxon>Bacteria</taxon>
        <taxon>Pseudomonadati</taxon>
        <taxon>Campylobacterota</taxon>
        <taxon>Epsilonproteobacteria</taxon>
        <taxon>Campylobacterales</taxon>
        <taxon>Arcobacteraceae</taxon>
        <taxon>Arcobacter</taxon>
    </lineage>
</organism>
<dbReference type="EMBL" id="CP134844">
    <property type="protein sequence ID" value="WNL12344.1"/>
    <property type="molecule type" value="Genomic_DNA"/>
</dbReference>
<dbReference type="Pfam" id="PF20469">
    <property type="entry name" value="OLD-like_TOPRIM"/>
    <property type="match status" value="1"/>
</dbReference>
<dbReference type="EMBL" id="CP134851">
    <property type="protein sequence ID" value="WNL23363.1"/>
    <property type="molecule type" value="Genomic_DNA"/>
</dbReference>
<dbReference type="AlphaFoldDB" id="A0AA96CPU1"/>
<evidence type="ECO:0000313" key="6">
    <source>
        <dbReference type="EMBL" id="WNL20465.1"/>
    </source>
</evidence>
<name>A0AA96CPU1_9BACT</name>
<evidence type="ECO:0000313" key="7">
    <source>
        <dbReference type="EMBL" id="WNL23363.1"/>
    </source>
</evidence>
<dbReference type="InterPro" id="IPR034139">
    <property type="entry name" value="TOPRIM_OLD"/>
</dbReference>
<evidence type="ECO:0000313" key="3">
    <source>
        <dbReference type="EMBL" id="WNL12344.1"/>
    </source>
</evidence>
<dbReference type="Gene3D" id="3.40.50.300">
    <property type="entry name" value="P-loop containing nucleotide triphosphate hydrolases"/>
    <property type="match status" value="1"/>
</dbReference>
<gene>
    <name evidence="4" type="ORF">RJG51_06345</name>
    <name evidence="3" type="ORF">RJG52_10610</name>
    <name evidence="5" type="ORF">RJG53_06925</name>
    <name evidence="7" type="ORF">RJG55_10605</name>
    <name evidence="6" type="ORF">RJG56_06775</name>
    <name evidence="8" type="ORF">RJG57_00780</name>
</gene>
<evidence type="ECO:0000313" key="4">
    <source>
        <dbReference type="EMBL" id="WNL13662.1"/>
    </source>
</evidence>
<dbReference type="EMBL" id="CP134849">
    <property type="protein sequence ID" value="WNL18330.1"/>
    <property type="molecule type" value="Genomic_DNA"/>
</dbReference>
<accession>A0AA96CPU1</accession>